<evidence type="ECO:0000313" key="1">
    <source>
        <dbReference type="EMBL" id="URE11023.1"/>
    </source>
</evidence>
<name>A0A9E7GD83_9LILI</name>
<dbReference type="AlphaFoldDB" id="A0A9E7GD83"/>
<organism evidence="1 2">
    <name type="scientific">Musa troglodytarum</name>
    <name type="common">fe'i banana</name>
    <dbReference type="NCBI Taxonomy" id="320322"/>
    <lineage>
        <taxon>Eukaryota</taxon>
        <taxon>Viridiplantae</taxon>
        <taxon>Streptophyta</taxon>
        <taxon>Embryophyta</taxon>
        <taxon>Tracheophyta</taxon>
        <taxon>Spermatophyta</taxon>
        <taxon>Magnoliopsida</taxon>
        <taxon>Liliopsida</taxon>
        <taxon>Zingiberales</taxon>
        <taxon>Musaceae</taxon>
        <taxon>Musa</taxon>
    </lineage>
</organism>
<evidence type="ECO:0000313" key="2">
    <source>
        <dbReference type="Proteomes" id="UP001055439"/>
    </source>
</evidence>
<keyword evidence="2" id="KW-1185">Reference proteome</keyword>
<accession>A0A9E7GD83</accession>
<reference evidence="1" key="1">
    <citation type="submission" date="2022-05" db="EMBL/GenBank/DDBJ databases">
        <title>The Musa troglodytarum L. genome provides insights into the mechanism of non-climacteric behaviour and enrichment of carotenoids.</title>
        <authorList>
            <person name="Wang J."/>
        </authorList>
    </citation>
    <scope>NUCLEOTIDE SEQUENCE</scope>
    <source>
        <tissue evidence="1">Leaf</tissue>
    </source>
</reference>
<dbReference type="EMBL" id="CP097508">
    <property type="protein sequence ID" value="URE11023.1"/>
    <property type="molecule type" value="Genomic_DNA"/>
</dbReference>
<gene>
    <name evidence="1" type="ORF">MUK42_22945</name>
</gene>
<dbReference type="Proteomes" id="UP001055439">
    <property type="component" value="Chromosome 6"/>
</dbReference>
<proteinExistence type="predicted"/>
<dbReference type="OrthoDB" id="10499828at2759"/>
<sequence>MVTSCKEQRQKLVEVHEKGIKVAKGSCALALVLGQLNSLLTPKACKGKSVWAGESSILLLLLALEEVGRKVSRFLYALREGGEGEELHRIRCAIMRVGRFLHQSSAGIKFSNVVSAAFFTWHAWDKILVKYDFSNLLPGHQNISPNDIILVGRGESCILLWQGGWASRGDSAGNHVCTPFLPLPRWGQAGDLTDHQRLEQTPKHAATLHRRLMHHLYISTIVSSQYMKGRRVLHLHPFDLTDPNKRAKATFPRRGALTRWRKLGSMGSRGGD</sequence>
<protein>
    <submittedName>
        <fullName evidence="1">Uncharacterized protein</fullName>
    </submittedName>
</protein>